<accession>A0A3E0DNN8</accession>
<dbReference type="RefSeq" id="WP_086541257.1">
    <property type="nucleotide sequence ID" value="NZ_MSSW01000023.1"/>
</dbReference>
<keyword evidence="2" id="KW-1185">Reference proteome</keyword>
<evidence type="ECO:0000313" key="2">
    <source>
        <dbReference type="Proteomes" id="UP000256405"/>
    </source>
</evidence>
<dbReference type="OrthoDB" id="10003381at2"/>
<organism evidence="1 2">
    <name type="scientific">Algoriphagus antarcticus</name>
    <dbReference type="NCBI Taxonomy" id="238540"/>
    <lineage>
        <taxon>Bacteria</taxon>
        <taxon>Pseudomonadati</taxon>
        <taxon>Bacteroidota</taxon>
        <taxon>Cytophagia</taxon>
        <taxon>Cytophagales</taxon>
        <taxon>Cyclobacteriaceae</taxon>
        <taxon>Algoriphagus</taxon>
    </lineage>
</organism>
<protein>
    <submittedName>
        <fullName evidence="1">Uncharacterized protein</fullName>
    </submittedName>
</protein>
<reference evidence="1 2" key="1">
    <citation type="submission" date="2018-08" db="EMBL/GenBank/DDBJ databases">
        <title>Genomic Encyclopedia of Archaeal and Bacterial Type Strains, Phase II (KMG-II): from individual species to whole genera.</title>
        <authorList>
            <person name="Goeker M."/>
        </authorList>
    </citation>
    <scope>NUCLEOTIDE SEQUENCE [LARGE SCALE GENOMIC DNA]</scope>
    <source>
        <strain evidence="1 2">DSM 15986</strain>
    </source>
</reference>
<proteinExistence type="predicted"/>
<name>A0A3E0DNN8_9BACT</name>
<dbReference type="AlphaFoldDB" id="A0A3E0DNN8"/>
<comment type="caution">
    <text evidence="1">The sequence shown here is derived from an EMBL/GenBank/DDBJ whole genome shotgun (WGS) entry which is preliminary data.</text>
</comment>
<dbReference type="Proteomes" id="UP000256405">
    <property type="component" value="Unassembled WGS sequence"/>
</dbReference>
<evidence type="ECO:0000313" key="1">
    <source>
        <dbReference type="EMBL" id="REG84450.1"/>
    </source>
</evidence>
<dbReference type="EMBL" id="QUNF01000015">
    <property type="protein sequence ID" value="REG84450.1"/>
    <property type="molecule type" value="Genomic_DNA"/>
</dbReference>
<gene>
    <name evidence="1" type="ORF">C8N25_11524</name>
</gene>
<sequence>MPILLSVILFAFRSLFLLGIGVSDTLESLATQEQEQISSEIYDSQLHPILLEDSSIELLLIENQEQEEKSETEDLPLLYYVETPTFSDSKKDFTDWQTSFFSSKAKQGCIHFYDLFGCWKSELV</sequence>